<reference evidence="2" key="1">
    <citation type="journal article" date="2021" name="bioRxiv">
        <title>Whole Genome Assembly and Annotation of Northern Wild Rice, Zizania palustris L., Supports a Whole Genome Duplication in the Zizania Genus.</title>
        <authorList>
            <person name="Haas M."/>
            <person name="Kono T."/>
            <person name="Macchietto M."/>
            <person name="Millas R."/>
            <person name="McGilp L."/>
            <person name="Shao M."/>
            <person name="Duquette J."/>
            <person name="Hirsch C.N."/>
            <person name="Kimball J."/>
        </authorList>
    </citation>
    <scope>NUCLEOTIDE SEQUENCE</scope>
    <source>
        <tissue evidence="2">Fresh leaf tissue</tissue>
    </source>
</reference>
<organism evidence="2 3">
    <name type="scientific">Zizania palustris</name>
    <name type="common">Northern wild rice</name>
    <dbReference type="NCBI Taxonomy" id="103762"/>
    <lineage>
        <taxon>Eukaryota</taxon>
        <taxon>Viridiplantae</taxon>
        <taxon>Streptophyta</taxon>
        <taxon>Embryophyta</taxon>
        <taxon>Tracheophyta</taxon>
        <taxon>Spermatophyta</taxon>
        <taxon>Magnoliopsida</taxon>
        <taxon>Liliopsida</taxon>
        <taxon>Poales</taxon>
        <taxon>Poaceae</taxon>
        <taxon>BOP clade</taxon>
        <taxon>Oryzoideae</taxon>
        <taxon>Oryzeae</taxon>
        <taxon>Zizaniinae</taxon>
        <taxon>Zizania</taxon>
    </lineage>
</organism>
<dbReference type="OrthoDB" id="1932217at2759"/>
<proteinExistence type="predicted"/>
<dbReference type="Proteomes" id="UP000729402">
    <property type="component" value="Unassembled WGS sequence"/>
</dbReference>
<dbReference type="AlphaFoldDB" id="A0A8J5SVG3"/>
<feature type="region of interest" description="Disordered" evidence="1">
    <location>
        <begin position="1"/>
        <end position="20"/>
    </location>
</feature>
<accession>A0A8J5SVG3</accession>
<evidence type="ECO:0000256" key="1">
    <source>
        <dbReference type="SAM" id="MobiDB-lite"/>
    </source>
</evidence>
<keyword evidence="3" id="KW-1185">Reference proteome</keyword>
<name>A0A8J5SVG3_ZIZPA</name>
<protein>
    <submittedName>
        <fullName evidence="2">Uncharacterized protein</fullName>
    </submittedName>
</protein>
<sequence>MRWKEMEEEEQRLTTKKETTKTKAKTLTIEDYVLLEQMIMEILEDNKDYRAWMEKGITMNGTAARQ</sequence>
<evidence type="ECO:0000313" key="2">
    <source>
        <dbReference type="EMBL" id="KAG8081365.1"/>
    </source>
</evidence>
<dbReference type="EMBL" id="JAAALK010000282">
    <property type="protein sequence ID" value="KAG8081365.1"/>
    <property type="molecule type" value="Genomic_DNA"/>
</dbReference>
<evidence type="ECO:0000313" key="3">
    <source>
        <dbReference type="Proteomes" id="UP000729402"/>
    </source>
</evidence>
<feature type="compositionally biased region" description="Basic and acidic residues" evidence="1">
    <location>
        <begin position="11"/>
        <end position="20"/>
    </location>
</feature>
<feature type="compositionally biased region" description="Acidic residues" evidence="1">
    <location>
        <begin position="1"/>
        <end position="10"/>
    </location>
</feature>
<comment type="caution">
    <text evidence="2">The sequence shown here is derived from an EMBL/GenBank/DDBJ whole genome shotgun (WGS) entry which is preliminary data.</text>
</comment>
<reference evidence="2" key="2">
    <citation type="submission" date="2021-02" db="EMBL/GenBank/DDBJ databases">
        <authorList>
            <person name="Kimball J.A."/>
            <person name="Haas M.W."/>
            <person name="Macchietto M."/>
            <person name="Kono T."/>
            <person name="Duquette J."/>
            <person name="Shao M."/>
        </authorList>
    </citation>
    <scope>NUCLEOTIDE SEQUENCE</scope>
    <source>
        <tissue evidence="2">Fresh leaf tissue</tissue>
    </source>
</reference>
<gene>
    <name evidence="2" type="ORF">GUJ93_ZPchr0007g5503</name>
</gene>